<keyword evidence="3" id="KW-0052">Apoplast</keyword>
<evidence type="ECO:0000259" key="12">
    <source>
        <dbReference type="SMART" id="SM00835"/>
    </source>
</evidence>
<evidence type="ECO:0000256" key="3">
    <source>
        <dbReference type="ARBA" id="ARBA00022523"/>
    </source>
</evidence>
<evidence type="ECO:0000313" key="14">
    <source>
        <dbReference type="Proteomes" id="UP000593561"/>
    </source>
</evidence>
<evidence type="ECO:0000256" key="10">
    <source>
        <dbReference type="PIRSR" id="PIRSR601929-2"/>
    </source>
</evidence>
<evidence type="ECO:0000256" key="8">
    <source>
        <dbReference type="ARBA" id="ARBA00023211"/>
    </source>
</evidence>
<accession>A0A7J8T9L1</accession>
<dbReference type="GO" id="GO:0030145">
    <property type="term" value="F:manganese ion binding"/>
    <property type="evidence" value="ECO:0007669"/>
    <property type="project" value="InterPro"/>
</dbReference>
<dbReference type="EMBL" id="JABFAC010238723">
    <property type="protein sequence ID" value="MBA0634606.1"/>
    <property type="molecule type" value="Genomic_DNA"/>
</dbReference>
<feature type="binding site" evidence="10">
    <location>
        <position position="28"/>
    </location>
    <ligand>
        <name>Mn(2+)</name>
        <dbReference type="ChEBI" id="CHEBI:29035"/>
    </ligand>
</feature>
<dbReference type="InterPro" id="IPR001929">
    <property type="entry name" value="Germin"/>
</dbReference>
<feature type="binding site" evidence="10">
    <location>
        <position position="35"/>
    </location>
    <ligand>
        <name>Mn(2+)</name>
        <dbReference type="ChEBI" id="CHEBI:29035"/>
    </ligand>
</feature>
<keyword evidence="7" id="KW-0325">Glycoprotein</keyword>
<feature type="binding site" evidence="10">
    <location>
        <position position="74"/>
    </location>
    <ligand>
        <name>Mn(2+)</name>
        <dbReference type="ChEBI" id="CHEBI:29035"/>
    </ligand>
</feature>
<keyword evidence="5 9" id="KW-0479">Metal-binding</keyword>
<feature type="binding site" evidence="9">
    <location>
        <position position="30"/>
    </location>
    <ligand>
        <name>oxalate</name>
        <dbReference type="ChEBI" id="CHEBI:30623"/>
    </ligand>
</feature>
<keyword evidence="4" id="KW-0964">Secreted</keyword>
<sequence length="363" mass="39423">MVEFPAFNGQSDSYVVLQYPTGSVNPFHTHPRATELLFLTYSVPEVGFVGTTNKLFTQRLQAGDIFVFLKGLVHYQFNCAENDSMIVSTLNKLLASWLLSTINVSLLSSFTAAKTACDIWSTANRLFAASTGAKISRIKHELHSLKKGTLPLLVQNTYALLEASGSVVLEAKKVEVILAGLPSDFDATHAVQDIPMHANLAEASPVVAVVESALRPRRGGRFSSGSRGRGGPSESSPARFHSGHTGQMLPSNPAYDGSRQHLEVESSRVLSSFRYGVSTWRNLNCIVGGCTWFTAGPQIAYGPCVQSHNGRDYGSNLGHGFGHGMERDFGPSFGRDVQREFGRNLGQQQFEPTARVPRSLVSS</sequence>
<keyword evidence="14" id="KW-1185">Reference proteome</keyword>
<reference evidence="13 14" key="1">
    <citation type="journal article" date="2019" name="Genome Biol. Evol.">
        <title>Insights into the evolution of the New World diploid cottons (Gossypium, subgenus Houzingenia) based on genome sequencing.</title>
        <authorList>
            <person name="Grover C.E."/>
            <person name="Arick M.A. 2nd"/>
            <person name="Thrash A."/>
            <person name="Conover J.L."/>
            <person name="Sanders W.S."/>
            <person name="Peterson D.G."/>
            <person name="Frelichowski J.E."/>
            <person name="Scheffler J.A."/>
            <person name="Scheffler B.E."/>
            <person name="Wendel J.F."/>
        </authorList>
    </citation>
    <scope>NUCLEOTIDE SEQUENCE [LARGE SCALE GENOMIC DNA]</scope>
    <source>
        <strain evidence="13">27</strain>
        <tissue evidence="13">Leaf</tissue>
    </source>
</reference>
<dbReference type="PRINTS" id="PR00325">
    <property type="entry name" value="GERMIN"/>
</dbReference>
<comment type="subcellular location">
    <subcellularLocation>
        <location evidence="1">Secreted</location>
        <location evidence="1">Extracellular space</location>
        <location evidence="1">Apoplast</location>
    </subcellularLocation>
</comment>
<evidence type="ECO:0000313" key="13">
    <source>
        <dbReference type="EMBL" id="MBA0634606.1"/>
    </source>
</evidence>
<feature type="binding site" evidence="10">
    <location>
        <position position="30"/>
    </location>
    <ligand>
        <name>Mn(2+)</name>
        <dbReference type="ChEBI" id="CHEBI:29035"/>
    </ligand>
</feature>
<dbReference type="SUPFAM" id="SSF51182">
    <property type="entry name" value="RmlC-like cupins"/>
    <property type="match status" value="1"/>
</dbReference>
<feature type="compositionally biased region" description="Low complexity" evidence="11">
    <location>
        <begin position="221"/>
        <end position="237"/>
    </location>
</feature>
<dbReference type="GO" id="GO:0048046">
    <property type="term" value="C:apoplast"/>
    <property type="evidence" value="ECO:0007669"/>
    <property type="project" value="UniProtKB-SubCell"/>
</dbReference>
<keyword evidence="8 9" id="KW-0464">Manganese</keyword>
<gene>
    <name evidence="13" type="ORF">Godav_025133</name>
</gene>
<evidence type="ECO:0000256" key="9">
    <source>
        <dbReference type="PIRSR" id="PIRSR601929-1"/>
    </source>
</evidence>
<feature type="region of interest" description="Disordered" evidence="11">
    <location>
        <begin position="343"/>
        <end position="363"/>
    </location>
</feature>
<dbReference type="SMART" id="SM00835">
    <property type="entry name" value="Cupin_1"/>
    <property type="match status" value="1"/>
</dbReference>
<evidence type="ECO:0000256" key="2">
    <source>
        <dbReference type="ARBA" id="ARBA00007456"/>
    </source>
</evidence>
<dbReference type="InterPro" id="IPR011051">
    <property type="entry name" value="RmlC_Cupin_sf"/>
</dbReference>
<feature type="binding site" evidence="9">
    <location>
        <position position="35"/>
    </location>
    <ligand>
        <name>oxalate</name>
        <dbReference type="ChEBI" id="CHEBI:30623"/>
    </ligand>
</feature>
<comment type="similarity">
    <text evidence="2">Belongs to the germin family.</text>
</comment>
<proteinExistence type="inferred from homology"/>
<evidence type="ECO:0000256" key="7">
    <source>
        <dbReference type="ARBA" id="ARBA00023180"/>
    </source>
</evidence>
<comment type="caution">
    <text evidence="13">The sequence shown here is derived from an EMBL/GenBank/DDBJ whole genome shotgun (WGS) entry which is preliminary data.</text>
</comment>
<evidence type="ECO:0000256" key="4">
    <source>
        <dbReference type="ARBA" id="ARBA00022525"/>
    </source>
</evidence>
<dbReference type="Gene3D" id="2.60.120.10">
    <property type="entry name" value="Jelly Rolls"/>
    <property type="match status" value="1"/>
</dbReference>
<dbReference type="InterPro" id="IPR014710">
    <property type="entry name" value="RmlC-like_jellyroll"/>
</dbReference>
<protein>
    <recommendedName>
        <fullName evidence="12">Cupin type-1 domain-containing protein</fullName>
    </recommendedName>
</protein>
<dbReference type="AlphaFoldDB" id="A0A7J8T9L1"/>
<dbReference type="Proteomes" id="UP000593561">
    <property type="component" value="Unassembled WGS sequence"/>
</dbReference>
<dbReference type="InterPro" id="IPR006045">
    <property type="entry name" value="Cupin_1"/>
</dbReference>
<name>A0A7J8T9L1_GOSDV</name>
<evidence type="ECO:0000256" key="6">
    <source>
        <dbReference type="ARBA" id="ARBA00022729"/>
    </source>
</evidence>
<dbReference type="PANTHER" id="PTHR31238">
    <property type="entry name" value="GERMIN-LIKE PROTEIN SUBFAMILY 3 MEMBER 3"/>
    <property type="match status" value="1"/>
</dbReference>
<feature type="binding site" evidence="9">
    <location>
        <position position="25"/>
    </location>
    <ligand>
        <name>oxalate</name>
        <dbReference type="ChEBI" id="CHEBI:30623"/>
    </ligand>
</feature>
<feature type="region of interest" description="Disordered" evidence="11">
    <location>
        <begin position="218"/>
        <end position="260"/>
    </location>
</feature>
<evidence type="ECO:0000256" key="1">
    <source>
        <dbReference type="ARBA" id="ARBA00004271"/>
    </source>
</evidence>
<evidence type="ECO:0000256" key="5">
    <source>
        <dbReference type="ARBA" id="ARBA00022723"/>
    </source>
</evidence>
<feature type="domain" description="Cupin type-1" evidence="12">
    <location>
        <begin position="3"/>
        <end position="114"/>
    </location>
</feature>
<organism evidence="13 14">
    <name type="scientific">Gossypium davidsonii</name>
    <name type="common">Davidson's cotton</name>
    <name type="synonym">Gossypium klotzschianum subsp. davidsonii</name>
    <dbReference type="NCBI Taxonomy" id="34287"/>
    <lineage>
        <taxon>Eukaryota</taxon>
        <taxon>Viridiplantae</taxon>
        <taxon>Streptophyta</taxon>
        <taxon>Embryophyta</taxon>
        <taxon>Tracheophyta</taxon>
        <taxon>Spermatophyta</taxon>
        <taxon>Magnoliopsida</taxon>
        <taxon>eudicotyledons</taxon>
        <taxon>Gunneridae</taxon>
        <taxon>Pentapetalae</taxon>
        <taxon>rosids</taxon>
        <taxon>malvids</taxon>
        <taxon>Malvales</taxon>
        <taxon>Malvaceae</taxon>
        <taxon>Malvoideae</taxon>
        <taxon>Gossypium</taxon>
    </lineage>
</organism>
<evidence type="ECO:0000256" key="11">
    <source>
        <dbReference type="SAM" id="MobiDB-lite"/>
    </source>
</evidence>
<keyword evidence="6" id="KW-0732">Signal</keyword>
<dbReference type="Pfam" id="PF00190">
    <property type="entry name" value="Cupin_1"/>
    <property type="match status" value="1"/>
</dbReference>